<feature type="signal peptide" evidence="2">
    <location>
        <begin position="1"/>
        <end position="19"/>
    </location>
</feature>
<evidence type="ECO:0000256" key="2">
    <source>
        <dbReference type="SAM" id="SignalP"/>
    </source>
</evidence>
<keyword evidence="2" id="KW-0732">Signal</keyword>
<feature type="chain" id="PRO_5014649239" description="Secreted protein" evidence="2">
    <location>
        <begin position="20"/>
        <end position="483"/>
    </location>
</feature>
<name>A0A2L0EVN8_SORCE</name>
<feature type="region of interest" description="Disordered" evidence="1">
    <location>
        <begin position="24"/>
        <end position="51"/>
    </location>
</feature>
<evidence type="ECO:0008006" key="5">
    <source>
        <dbReference type="Google" id="ProtNLM"/>
    </source>
</evidence>
<evidence type="ECO:0000313" key="3">
    <source>
        <dbReference type="EMBL" id="AUX43342.1"/>
    </source>
</evidence>
<protein>
    <recommendedName>
        <fullName evidence="5">Secreted protein</fullName>
    </recommendedName>
</protein>
<organism evidence="3 4">
    <name type="scientific">Sorangium cellulosum</name>
    <name type="common">Polyangium cellulosum</name>
    <dbReference type="NCBI Taxonomy" id="56"/>
    <lineage>
        <taxon>Bacteria</taxon>
        <taxon>Pseudomonadati</taxon>
        <taxon>Myxococcota</taxon>
        <taxon>Polyangia</taxon>
        <taxon>Polyangiales</taxon>
        <taxon>Polyangiaceae</taxon>
        <taxon>Sorangium</taxon>
    </lineage>
</organism>
<feature type="compositionally biased region" description="Gly residues" evidence="1">
    <location>
        <begin position="36"/>
        <end position="45"/>
    </location>
</feature>
<evidence type="ECO:0000256" key="1">
    <source>
        <dbReference type="SAM" id="MobiDB-lite"/>
    </source>
</evidence>
<evidence type="ECO:0000313" key="4">
    <source>
        <dbReference type="Proteomes" id="UP000238348"/>
    </source>
</evidence>
<dbReference type="AlphaFoldDB" id="A0A2L0EVN8"/>
<proteinExistence type="predicted"/>
<gene>
    <name evidence="3" type="ORF">SOCE26_047900</name>
</gene>
<dbReference type="RefSeq" id="WP_104982030.1">
    <property type="nucleotide sequence ID" value="NZ_CP012673.1"/>
</dbReference>
<dbReference type="EMBL" id="CP012673">
    <property type="protein sequence ID" value="AUX43342.1"/>
    <property type="molecule type" value="Genomic_DNA"/>
</dbReference>
<accession>A0A2L0EVN8</accession>
<reference evidence="3 4" key="1">
    <citation type="submission" date="2015-09" db="EMBL/GenBank/DDBJ databases">
        <title>Sorangium comparison.</title>
        <authorList>
            <person name="Zaburannyi N."/>
            <person name="Bunk B."/>
            <person name="Overmann J."/>
            <person name="Mueller R."/>
        </authorList>
    </citation>
    <scope>NUCLEOTIDE SEQUENCE [LARGE SCALE GENOMIC DNA]</scope>
    <source>
        <strain evidence="3 4">So ce26</strain>
    </source>
</reference>
<sequence length="483" mass="51031">MRSWTWLSLLAVPALTACAAVADAPPSARGGEETSGAGGGGGRVGGSDLPRSCGTLELAEPSLRLAERDTDLLDPQWVIGAGADAPLYLYAAATTPSSGRVLQRATLDPWSEQPATFSEPTLVLDSRRAPVHGNAFAVAPLRPSYDSNYESIVFYREHSKQQQVDYLPPVFQFRATPAWSHGGPPAAPAWEQDIGEYPGDRIVTLRPNDSGTAHLAILELEEPGPRYSLMRTLLTNTVHHSSTIFTLGCATTPIAFDAAWDQGSWLFGAALGAPTAWESGWQPCDVRYPGVGPAKTIYLGRHFRDESGSGTITSNEAISEAAPVARLRVAPRPDGAWLAWSLAPVEDAPGALRVARMTRSASAALPPVTVPSCFSLVPGSLAAEQVEGDLVVAVVETSTDGSDRIVLRRLNAGGEVTWMKTVYPTGKVEGSLAMVAQGGRGLLLAWAERSSSASAAQLRAARFDCAEESGAIPACDVEAPIPR</sequence>
<dbReference type="OrthoDB" id="5527962at2"/>
<dbReference type="PROSITE" id="PS51257">
    <property type="entry name" value="PROKAR_LIPOPROTEIN"/>
    <property type="match status" value="1"/>
</dbReference>
<dbReference type="Proteomes" id="UP000238348">
    <property type="component" value="Chromosome"/>
</dbReference>